<dbReference type="SUPFAM" id="SSF47413">
    <property type="entry name" value="lambda repressor-like DNA-binding domains"/>
    <property type="match status" value="1"/>
</dbReference>
<evidence type="ECO:0000259" key="4">
    <source>
        <dbReference type="PROSITE" id="PS50932"/>
    </source>
</evidence>
<keyword evidence="6" id="KW-1185">Reference proteome</keyword>
<feature type="domain" description="HTH lacI-type" evidence="4">
    <location>
        <begin position="3"/>
        <end position="57"/>
    </location>
</feature>
<dbReference type="Gene3D" id="1.10.260.40">
    <property type="entry name" value="lambda repressor-like DNA-binding domains"/>
    <property type="match status" value="1"/>
</dbReference>
<comment type="caution">
    <text evidence="5">The sequence shown here is derived from an EMBL/GenBank/DDBJ whole genome shotgun (WGS) entry which is preliminary data.</text>
</comment>
<evidence type="ECO:0000256" key="3">
    <source>
        <dbReference type="ARBA" id="ARBA00023163"/>
    </source>
</evidence>
<dbReference type="RefSeq" id="WP_106243688.1">
    <property type="nucleotide sequence ID" value="NZ_PVNG01000011.1"/>
</dbReference>
<dbReference type="Gene3D" id="3.40.50.2300">
    <property type="match status" value="2"/>
</dbReference>
<dbReference type="Proteomes" id="UP000238312">
    <property type="component" value="Unassembled WGS sequence"/>
</dbReference>
<dbReference type="SUPFAM" id="SSF53822">
    <property type="entry name" value="Periplasmic binding protein-like I"/>
    <property type="match status" value="1"/>
</dbReference>
<dbReference type="GO" id="GO:0003700">
    <property type="term" value="F:DNA-binding transcription factor activity"/>
    <property type="evidence" value="ECO:0007669"/>
    <property type="project" value="TreeGrafter"/>
</dbReference>
<gene>
    <name evidence="5" type="ORF">B0I32_11128</name>
</gene>
<dbReference type="InterPro" id="IPR000843">
    <property type="entry name" value="HTH_LacI"/>
</dbReference>
<name>A0A2T0MVT6_9ACTN</name>
<dbReference type="EMBL" id="PVNG01000011">
    <property type="protein sequence ID" value="PRX63038.1"/>
    <property type="molecule type" value="Genomic_DNA"/>
</dbReference>
<proteinExistence type="predicted"/>
<dbReference type="CDD" id="cd01392">
    <property type="entry name" value="HTH_LacI"/>
    <property type="match status" value="1"/>
</dbReference>
<keyword evidence="2" id="KW-0238">DNA-binding</keyword>
<dbReference type="InterPro" id="IPR010982">
    <property type="entry name" value="Lambda_DNA-bd_dom_sf"/>
</dbReference>
<dbReference type="GO" id="GO:0000976">
    <property type="term" value="F:transcription cis-regulatory region binding"/>
    <property type="evidence" value="ECO:0007669"/>
    <property type="project" value="TreeGrafter"/>
</dbReference>
<accession>A0A2T0MVT6</accession>
<reference evidence="5 6" key="1">
    <citation type="submission" date="2018-03" db="EMBL/GenBank/DDBJ databases">
        <title>Genomic Encyclopedia of Type Strains, Phase III (KMG-III): the genomes of soil and plant-associated and newly described type strains.</title>
        <authorList>
            <person name="Whitman W."/>
        </authorList>
    </citation>
    <scope>NUCLEOTIDE SEQUENCE [LARGE SCALE GENOMIC DNA]</scope>
    <source>
        <strain evidence="5 6">CGMCC 4.7104</strain>
    </source>
</reference>
<dbReference type="PANTHER" id="PTHR30146">
    <property type="entry name" value="LACI-RELATED TRANSCRIPTIONAL REPRESSOR"/>
    <property type="match status" value="1"/>
</dbReference>
<dbReference type="PANTHER" id="PTHR30146:SF109">
    <property type="entry name" value="HTH-TYPE TRANSCRIPTIONAL REGULATOR GALS"/>
    <property type="match status" value="1"/>
</dbReference>
<evidence type="ECO:0000256" key="2">
    <source>
        <dbReference type="ARBA" id="ARBA00023125"/>
    </source>
</evidence>
<keyword evidence="1" id="KW-0805">Transcription regulation</keyword>
<evidence type="ECO:0000313" key="5">
    <source>
        <dbReference type="EMBL" id="PRX63038.1"/>
    </source>
</evidence>
<dbReference type="InterPro" id="IPR046335">
    <property type="entry name" value="LacI/GalR-like_sensor"/>
</dbReference>
<evidence type="ECO:0000256" key="1">
    <source>
        <dbReference type="ARBA" id="ARBA00023015"/>
    </source>
</evidence>
<dbReference type="AlphaFoldDB" id="A0A2T0MVT6"/>
<dbReference type="SMART" id="SM00354">
    <property type="entry name" value="HTH_LACI"/>
    <property type="match status" value="1"/>
</dbReference>
<dbReference type="Pfam" id="PF00356">
    <property type="entry name" value="LacI"/>
    <property type="match status" value="1"/>
</dbReference>
<dbReference type="PROSITE" id="PS50932">
    <property type="entry name" value="HTH_LACI_2"/>
    <property type="match status" value="1"/>
</dbReference>
<dbReference type="OrthoDB" id="3258243at2"/>
<organism evidence="5 6">
    <name type="scientific">Nonomuraea fuscirosea</name>
    <dbReference type="NCBI Taxonomy" id="1291556"/>
    <lineage>
        <taxon>Bacteria</taxon>
        <taxon>Bacillati</taxon>
        <taxon>Actinomycetota</taxon>
        <taxon>Actinomycetes</taxon>
        <taxon>Streptosporangiales</taxon>
        <taxon>Streptosporangiaceae</taxon>
        <taxon>Nonomuraea</taxon>
    </lineage>
</organism>
<dbReference type="Pfam" id="PF13377">
    <property type="entry name" value="Peripla_BP_3"/>
    <property type="match status" value="1"/>
</dbReference>
<protein>
    <submittedName>
        <fullName evidence="5">LacI family transcriptional regulator</fullName>
    </submittedName>
</protein>
<evidence type="ECO:0000313" key="6">
    <source>
        <dbReference type="Proteomes" id="UP000238312"/>
    </source>
</evidence>
<dbReference type="CDD" id="cd06267">
    <property type="entry name" value="PBP1_LacI_sugar_binding-like"/>
    <property type="match status" value="1"/>
</dbReference>
<dbReference type="InterPro" id="IPR028082">
    <property type="entry name" value="Peripla_BP_I"/>
</dbReference>
<sequence>MTVTLADVAAICGLSMSTVSRALSHPERVNAQTRSRIERTAKELGYVPSRVTRPRLSRRTATIGLIVPDIANPFFAVLAKAVQDRAWKKGYPVLLVDTGERAADELDRARTLGGRADGLILAAPRTDDARLREIAGSLPVALAGREVEGVAGVAIDEFTGMNEAVQYLVSLGHRGICYLSGPSRSWSDRRRRAAIGAACRTHGAELIELGPFEPQVQAGMRAADMIRFRGASAAVAYDDMIALGVIARLAERRVRVGREISVIGVDCGALPGAAYPTLTTVHLPAAEIGALAVDLLLDQLDPVARGTADGQAARLRLESRLVIRGSTGLRMPSHARPSTWMP</sequence>
<keyword evidence="3" id="KW-0804">Transcription</keyword>